<evidence type="ECO:0000313" key="1">
    <source>
        <dbReference type="EMBL" id="TRX99639.1"/>
    </source>
</evidence>
<dbReference type="Proteomes" id="UP000315938">
    <property type="component" value="Unassembled WGS sequence"/>
</dbReference>
<evidence type="ECO:0000313" key="2">
    <source>
        <dbReference type="Proteomes" id="UP000315938"/>
    </source>
</evidence>
<organism evidence="1 2">
    <name type="scientific">Acholeplasma laidlawii</name>
    <dbReference type="NCBI Taxonomy" id="2148"/>
    <lineage>
        <taxon>Bacteria</taxon>
        <taxon>Bacillati</taxon>
        <taxon>Mycoplasmatota</taxon>
        <taxon>Mollicutes</taxon>
        <taxon>Acholeplasmatales</taxon>
        <taxon>Acholeplasmataceae</taxon>
        <taxon>Acholeplasma</taxon>
    </lineage>
</organism>
<comment type="caution">
    <text evidence="1">The sequence shown here is derived from an EMBL/GenBank/DDBJ whole genome shotgun (WGS) entry which is preliminary data.</text>
</comment>
<accession>A0A553IHG4</accession>
<sequence>MINMNSLSKWIYIKENDNAARYVLGVQGKSPLIFFGVNPSTAEPNKLDNTVKNVVKLARKQNNDSWIMLNIYPQRDTNPNGMHFNSNDQYYQRNIREIENILKSNQSSVLIAGWGNLIEKRNYLSEALKEIYLLSVKYNCTWMCLDQNKSGHPKHPLYVSIDNSSLKEFDIKQQYKL</sequence>
<proteinExistence type="predicted"/>
<dbReference type="EMBL" id="VKID01000001">
    <property type="protein sequence ID" value="TRX99639.1"/>
    <property type="molecule type" value="Genomic_DNA"/>
</dbReference>
<gene>
    <name evidence="1" type="ORF">FNV44_00950</name>
</gene>
<dbReference type="AlphaFoldDB" id="A0A553IHG4"/>
<dbReference type="InterPro" id="IPR012441">
    <property type="entry name" value="DUF1643"/>
</dbReference>
<reference evidence="1 2" key="1">
    <citation type="submission" date="2019-07" db="EMBL/GenBank/DDBJ databases">
        <title>Genome sequence of Acholeplasma laidlawii strain with increased resistance to erythromycin.</title>
        <authorList>
            <person name="Medvedeva E.S."/>
            <person name="Baranova N.B."/>
            <person name="Siniagina M.N."/>
            <person name="Mouzykantov A."/>
            <person name="Chernova O.A."/>
            <person name="Chernov V.M."/>
        </authorList>
    </citation>
    <scope>NUCLEOTIDE SEQUENCE [LARGE SCALE GENOMIC DNA]</scope>
    <source>
        <strain evidence="1 2">PG8REry</strain>
    </source>
</reference>
<name>A0A553IHG4_ACHLA</name>
<dbReference type="Pfam" id="PF07799">
    <property type="entry name" value="DUF1643"/>
    <property type="match status" value="1"/>
</dbReference>
<protein>
    <submittedName>
        <fullName evidence="1">DUF1643 domain-containing protein</fullName>
    </submittedName>
</protein>